<accession>A0AAV1TVJ0</accession>
<feature type="compositionally biased region" description="Basic and acidic residues" evidence="1">
    <location>
        <begin position="56"/>
        <end position="66"/>
    </location>
</feature>
<dbReference type="Proteomes" id="UP001162060">
    <property type="component" value="Unassembled WGS sequence"/>
</dbReference>
<dbReference type="EMBL" id="CAKLBY020000087">
    <property type="protein sequence ID" value="CAK7925691.1"/>
    <property type="molecule type" value="Genomic_DNA"/>
</dbReference>
<proteinExistence type="predicted"/>
<reference evidence="2" key="1">
    <citation type="submission" date="2024-01" db="EMBL/GenBank/DDBJ databases">
        <authorList>
            <person name="Webb A."/>
        </authorList>
    </citation>
    <scope>NUCLEOTIDE SEQUENCE</scope>
    <source>
        <strain evidence="2">Pm1</strain>
    </source>
</reference>
<feature type="compositionally biased region" description="Basic and acidic residues" evidence="1">
    <location>
        <begin position="12"/>
        <end position="28"/>
    </location>
</feature>
<protein>
    <submittedName>
        <fullName evidence="2">Uncharacterized protein</fullName>
    </submittedName>
</protein>
<name>A0AAV1TVJ0_9STRA</name>
<feature type="region of interest" description="Disordered" evidence="1">
    <location>
        <begin position="1"/>
        <end position="67"/>
    </location>
</feature>
<dbReference type="AlphaFoldDB" id="A0AAV1TVJ0"/>
<gene>
    <name evidence="2" type="ORF">PM001_LOCUS10841</name>
</gene>
<comment type="caution">
    <text evidence="2">The sequence shown here is derived from an EMBL/GenBank/DDBJ whole genome shotgun (WGS) entry which is preliminary data.</text>
</comment>
<evidence type="ECO:0000256" key="1">
    <source>
        <dbReference type="SAM" id="MobiDB-lite"/>
    </source>
</evidence>
<evidence type="ECO:0000313" key="2">
    <source>
        <dbReference type="EMBL" id="CAK7925691.1"/>
    </source>
</evidence>
<organism evidence="2 3">
    <name type="scientific">Peronospora matthiolae</name>
    <dbReference type="NCBI Taxonomy" id="2874970"/>
    <lineage>
        <taxon>Eukaryota</taxon>
        <taxon>Sar</taxon>
        <taxon>Stramenopiles</taxon>
        <taxon>Oomycota</taxon>
        <taxon>Peronosporomycetes</taxon>
        <taxon>Peronosporales</taxon>
        <taxon>Peronosporaceae</taxon>
        <taxon>Peronospora</taxon>
    </lineage>
</organism>
<evidence type="ECO:0000313" key="3">
    <source>
        <dbReference type="Proteomes" id="UP001162060"/>
    </source>
</evidence>
<sequence length="101" mass="11391">MVRVPGSSEASGFHRESTGEDVKIKQEPGIEVSATKGSTQTRRSTRSSDHQSFGRGSDEMKMKEEDREIDLEDKPQFLLGSLRGPPQIALQRAICWMKIQW</sequence>